<accession>X0UCU3</accession>
<gene>
    <name evidence="2" type="ORF">S01H1_34406</name>
</gene>
<keyword evidence="1" id="KW-0732">Signal</keyword>
<dbReference type="SUPFAM" id="SSF69318">
    <property type="entry name" value="Integrin alpha N-terminal domain"/>
    <property type="match status" value="1"/>
</dbReference>
<evidence type="ECO:0008006" key="3">
    <source>
        <dbReference type="Google" id="ProtNLM"/>
    </source>
</evidence>
<organism evidence="2">
    <name type="scientific">marine sediment metagenome</name>
    <dbReference type="NCBI Taxonomy" id="412755"/>
    <lineage>
        <taxon>unclassified sequences</taxon>
        <taxon>metagenomes</taxon>
        <taxon>ecological metagenomes</taxon>
    </lineage>
</organism>
<proteinExistence type="predicted"/>
<name>X0UCU3_9ZZZZ</name>
<sequence>MWQKALTGLVMLVILLVAAAYIILVRGEAERPAPEGIATPVLKPISVPFTHRWAKGTTHPLLGAAAIDIDGDGRDEVFLGGSDGQPDVLLSWKDGKLEDVAGVVGLGDDQATYGALSLDMDADGDVDLLTAGHAGIVLWRNDGGRFTREVLDVAIPADSLPMALTAADYDRDGDPDLYVSMFVGPQSFRS</sequence>
<dbReference type="AlphaFoldDB" id="X0UCU3"/>
<evidence type="ECO:0000313" key="2">
    <source>
        <dbReference type="EMBL" id="GAG03410.1"/>
    </source>
</evidence>
<evidence type="ECO:0000256" key="1">
    <source>
        <dbReference type="ARBA" id="ARBA00022729"/>
    </source>
</evidence>
<dbReference type="InterPro" id="IPR028994">
    <property type="entry name" value="Integrin_alpha_N"/>
</dbReference>
<feature type="non-terminal residue" evidence="2">
    <location>
        <position position="190"/>
    </location>
</feature>
<reference evidence="2" key="1">
    <citation type="journal article" date="2014" name="Front. Microbiol.">
        <title>High frequency of phylogenetically diverse reductive dehalogenase-homologous genes in deep subseafloor sedimentary metagenomes.</title>
        <authorList>
            <person name="Kawai M."/>
            <person name="Futagami T."/>
            <person name="Toyoda A."/>
            <person name="Takaki Y."/>
            <person name="Nishi S."/>
            <person name="Hori S."/>
            <person name="Arai W."/>
            <person name="Tsubouchi T."/>
            <person name="Morono Y."/>
            <person name="Uchiyama I."/>
            <person name="Ito T."/>
            <person name="Fujiyama A."/>
            <person name="Inagaki F."/>
            <person name="Takami H."/>
        </authorList>
    </citation>
    <scope>NUCLEOTIDE SEQUENCE</scope>
    <source>
        <strain evidence="2">Expedition CK06-06</strain>
    </source>
</reference>
<dbReference type="InterPro" id="IPR013517">
    <property type="entry name" value="FG-GAP"/>
</dbReference>
<comment type="caution">
    <text evidence="2">The sequence shown here is derived from an EMBL/GenBank/DDBJ whole genome shotgun (WGS) entry which is preliminary data.</text>
</comment>
<protein>
    <recommendedName>
        <fullName evidence="3">VCBS repeat-containing protein</fullName>
    </recommendedName>
</protein>
<dbReference type="EMBL" id="BARS01021420">
    <property type="protein sequence ID" value="GAG03410.1"/>
    <property type="molecule type" value="Genomic_DNA"/>
</dbReference>
<dbReference type="Pfam" id="PF13517">
    <property type="entry name" value="FG-GAP_3"/>
    <property type="match status" value="1"/>
</dbReference>